<name>A0A1H9PVI9_9SPHI</name>
<protein>
    <submittedName>
        <fullName evidence="2">Uncharacterized protein</fullName>
    </submittedName>
</protein>
<sequence>MKILKALLAGFAGSAALNILHETVRKFDSDAPRIDLLGEEALNRSLNSLNITTPKGQNLYLATLASDFISNGIYYSAIGFAGRKNLYFKAAVSGLTAGLGAISLPDKIGLDDDPVTHCNKTKVLTVAWYLAGSLVTAIVFSKLTKKA</sequence>
<gene>
    <name evidence="2" type="ORF">SAMN04488023_110130</name>
</gene>
<evidence type="ECO:0000313" key="2">
    <source>
        <dbReference type="EMBL" id="SER52241.1"/>
    </source>
</evidence>
<keyword evidence="3" id="KW-1185">Reference proteome</keyword>
<accession>A0A1H9PVI9</accession>
<proteinExistence type="predicted"/>
<dbReference type="EMBL" id="FOGG01000010">
    <property type="protein sequence ID" value="SER52241.1"/>
    <property type="molecule type" value="Genomic_DNA"/>
</dbReference>
<keyword evidence="1" id="KW-1133">Transmembrane helix</keyword>
<feature type="transmembrane region" description="Helical" evidence="1">
    <location>
        <begin position="126"/>
        <end position="144"/>
    </location>
</feature>
<evidence type="ECO:0000256" key="1">
    <source>
        <dbReference type="SAM" id="Phobius"/>
    </source>
</evidence>
<dbReference type="STRING" id="390241.SAMN04488023_110130"/>
<dbReference type="Proteomes" id="UP000199572">
    <property type="component" value="Unassembled WGS sequence"/>
</dbReference>
<dbReference type="OrthoDB" id="677977at2"/>
<organism evidence="2 3">
    <name type="scientific">Pedobacter rhizosphaerae</name>
    <dbReference type="NCBI Taxonomy" id="390241"/>
    <lineage>
        <taxon>Bacteria</taxon>
        <taxon>Pseudomonadati</taxon>
        <taxon>Bacteroidota</taxon>
        <taxon>Sphingobacteriia</taxon>
        <taxon>Sphingobacteriales</taxon>
        <taxon>Sphingobacteriaceae</taxon>
        <taxon>Pedobacter</taxon>
    </lineage>
</organism>
<dbReference type="RefSeq" id="WP_090883985.1">
    <property type="nucleotide sequence ID" value="NZ_FOGG01000010.1"/>
</dbReference>
<reference evidence="2 3" key="1">
    <citation type="submission" date="2016-10" db="EMBL/GenBank/DDBJ databases">
        <authorList>
            <person name="de Groot N.N."/>
        </authorList>
    </citation>
    <scope>NUCLEOTIDE SEQUENCE [LARGE SCALE GENOMIC DNA]</scope>
    <source>
        <strain evidence="2 3">DSM 18610</strain>
    </source>
</reference>
<keyword evidence="1" id="KW-0472">Membrane</keyword>
<keyword evidence="1" id="KW-0812">Transmembrane</keyword>
<evidence type="ECO:0000313" key="3">
    <source>
        <dbReference type="Proteomes" id="UP000199572"/>
    </source>
</evidence>
<dbReference type="AlphaFoldDB" id="A0A1H9PVI9"/>